<evidence type="ECO:0000313" key="3">
    <source>
        <dbReference type="EMBL" id="SFT70119.1"/>
    </source>
</evidence>
<dbReference type="SMART" id="SM00089">
    <property type="entry name" value="PKD"/>
    <property type="match status" value="3"/>
</dbReference>
<accession>A0A1I7A5A9</accession>
<evidence type="ECO:0000313" key="4">
    <source>
        <dbReference type="Proteomes" id="UP000236454"/>
    </source>
</evidence>
<dbReference type="SUPFAM" id="SSF49299">
    <property type="entry name" value="PKD domain"/>
    <property type="match status" value="3"/>
</dbReference>
<feature type="domain" description="PKD" evidence="2">
    <location>
        <begin position="957"/>
        <end position="1027"/>
    </location>
</feature>
<dbReference type="NCBIfam" id="TIGR04131">
    <property type="entry name" value="Bac_Flav_CTERM"/>
    <property type="match status" value="1"/>
</dbReference>
<keyword evidence="4" id="KW-1185">Reference proteome</keyword>
<dbReference type="PROSITE" id="PS50093">
    <property type="entry name" value="PKD"/>
    <property type="match status" value="2"/>
</dbReference>
<dbReference type="CDD" id="cd00146">
    <property type="entry name" value="PKD"/>
    <property type="match status" value="1"/>
</dbReference>
<evidence type="ECO:0000259" key="2">
    <source>
        <dbReference type="PROSITE" id="PS50093"/>
    </source>
</evidence>
<dbReference type="SUPFAM" id="SSF49785">
    <property type="entry name" value="Galactose-binding domain-like"/>
    <property type="match status" value="1"/>
</dbReference>
<protein>
    <submittedName>
        <fullName evidence="3">Gliding motility-associated C-terminal domain-containing protein</fullName>
    </submittedName>
</protein>
<dbReference type="InterPro" id="IPR022409">
    <property type="entry name" value="PKD/Chitinase_dom"/>
</dbReference>
<sequence>MKKLVSILFLFTGLVVFGQQSTTTMSAAVNNTTVSTCDEFIIDSGGQGGAGYGNNENVTVTFCPSTLNDTIYLQFNLFDLDLTPDATGAVDSMIIYDGNSTSSPVIGSYTGNSISSNTVFQASATNASGCITIQFISNAVGPNGMYTAAVTCTPPCADPYAAGIISNGDAVDSIAACVGEVVTFADNGSYAQPGFSLVDYEWDFMDGTNANGLNVGHAFDNPGEYRVQLYVTDNNGCTNPNLIDLKVYVATEPVFTGFPADTTLCLGEQISLVATPQSYPVQWSGFPGSNSVTDGCLYDNMLGQPQTINLVQTGFTAGATMNSLADLQSICLDIEHSFMGDLVISIECPNGQSVTLHQQGGGGTNLGVPVAATNIDCNDPATQGTPWTYCFTPTATQTWVAAAPVGGALPAGNYASVNSLAGLIGCPLNGTWAINVIDNWGIDDGMITTFSVNFDPSLYPNITTFEPGIGNNSDSSYWDPTSPMIGSITPDGNSLTTAITQPGSYTYDYYVTDDFGCTNDSTVVVTVTANPQADAGLDTTICLTANNQVQLEGGIAGVSTCDYVLRLEDSWGDGWSGNSINVNINGTTSNYTLTNAQNGGDWVEYTLTIPHGAPYSLSFLATGTFANECEIILYDPTGAVVIQYGQNGQTPTSQTFSFVGDCLGNLDFAWTPSAILNDATLSDPIATVSQQVTMYLEMYPTGHPLCSTSDSMTIFIESTSNPGNDTSIMFCTYDAPEDLFGYLGPNAEQVNEQWLDTALNVIQMPFDPSVMPSGTYAHVVGSSCTDTAFIDVTVVDFDIQITPTDITCNSANDGQVVITDPNGVTYTINGPGGAQINTTGQFNNLAPGTYNVIVESLNGCTKDTLFALTEPAPLQLTSWPSDTIICEGFTLPVSAQGNGGSSQLVYTWFANGTQDQVGQNVGLTPITSPTQYCVELSETCGSPTVTECFTVEFPEDIVADIVPDVNSGCYPVPVVFSNNTASSDVASVTYDFGDGNTITQDDLLPVSNVFENPGVYTVTVTTTSIYGCVYTEVFTDMIEVFDYPLANISVSPSEASMFDPNFNFTANGSVDATNLWWTFNGAINGSSTQWEPQVSYPDLEIGEYQVMLVVENDFGCQDTAYTTVSVVSDVVIYAPNAFTPDGDEYNQNFRVRIMGIDPYDFTLEIYNRWGELIFVSNDPDKGWDGTYQGKVVQDGAYAWKIRTKDRIDDNVYTWTGSVTVIK</sequence>
<organism evidence="3 4">
    <name type="scientific">Lishizhenia tianjinensis</name>
    <dbReference type="NCBI Taxonomy" id="477690"/>
    <lineage>
        <taxon>Bacteria</taxon>
        <taxon>Pseudomonadati</taxon>
        <taxon>Bacteroidota</taxon>
        <taxon>Flavobacteriia</taxon>
        <taxon>Flavobacteriales</taxon>
        <taxon>Crocinitomicaceae</taxon>
        <taxon>Lishizhenia</taxon>
    </lineage>
</organism>
<feature type="signal peptide" evidence="1">
    <location>
        <begin position="1"/>
        <end position="18"/>
    </location>
</feature>
<dbReference type="STRING" id="477690.SAMN05216474_1905"/>
<dbReference type="Pfam" id="PF13585">
    <property type="entry name" value="CHU_C"/>
    <property type="match status" value="1"/>
</dbReference>
<dbReference type="Gene3D" id="2.60.120.290">
    <property type="entry name" value="Spermadhesin, CUB domain"/>
    <property type="match status" value="1"/>
</dbReference>
<keyword evidence="1" id="KW-0732">Signal</keyword>
<reference evidence="3 4" key="1">
    <citation type="submission" date="2016-10" db="EMBL/GenBank/DDBJ databases">
        <authorList>
            <person name="de Groot N.N."/>
        </authorList>
    </citation>
    <scope>NUCLEOTIDE SEQUENCE [LARGE SCALE GENOMIC DNA]</scope>
    <source>
        <strain evidence="3 4">CGMCC 1.7005</strain>
    </source>
</reference>
<dbReference type="InterPro" id="IPR008979">
    <property type="entry name" value="Galactose-bd-like_sf"/>
</dbReference>
<dbReference type="Gene3D" id="2.60.40.10">
    <property type="entry name" value="Immunoglobulins"/>
    <property type="match status" value="3"/>
</dbReference>
<dbReference type="InterPro" id="IPR013783">
    <property type="entry name" value="Ig-like_fold"/>
</dbReference>
<gene>
    <name evidence="3" type="ORF">SAMN05216474_1905</name>
</gene>
<dbReference type="RefSeq" id="WP_090248776.1">
    <property type="nucleotide sequence ID" value="NZ_FPAS01000002.1"/>
</dbReference>
<dbReference type="SUPFAM" id="SSF49854">
    <property type="entry name" value="Spermadhesin, CUB domain"/>
    <property type="match status" value="1"/>
</dbReference>
<dbReference type="EMBL" id="FPAS01000002">
    <property type="protein sequence ID" value="SFT70119.1"/>
    <property type="molecule type" value="Genomic_DNA"/>
</dbReference>
<proteinExistence type="predicted"/>
<dbReference type="InterPro" id="IPR035914">
    <property type="entry name" value="Sperma_CUB_dom_sf"/>
</dbReference>
<dbReference type="OrthoDB" id="9765926at2"/>
<dbReference type="Pfam" id="PF18911">
    <property type="entry name" value="PKD_4"/>
    <property type="match status" value="2"/>
</dbReference>
<feature type="domain" description="PKD" evidence="2">
    <location>
        <begin position="178"/>
        <end position="236"/>
    </location>
</feature>
<dbReference type="Gene3D" id="2.60.120.260">
    <property type="entry name" value="Galactose-binding domain-like"/>
    <property type="match status" value="1"/>
</dbReference>
<dbReference type="InterPro" id="IPR026341">
    <property type="entry name" value="T9SS_type_B"/>
</dbReference>
<dbReference type="AlphaFoldDB" id="A0A1I7A5A9"/>
<dbReference type="InterPro" id="IPR000601">
    <property type="entry name" value="PKD_dom"/>
</dbReference>
<dbReference type="InterPro" id="IPR035986">
    <property type="entry name" value="PKD_dom_sf"/>
</dbReference>
<name>A0A1I7A5A9_9FLAO</name>
<dbReference type="Proteomes" id="UP000236454">
    <property type="component" value="Unassembled WGS sequence"/>
</dbReference>
<evidence type="ECO:0000256" key="1">
    <source>
        <dbReference type="SAM" id="SignalP"/>
    </source>
</evidence>
<feature type="chain" id="PRO_5014919179" evidence="1">
    <location>
        <begin position="19"/>
        <end position="1222"/>
    </location>
</feature>